<evidence type="ECO:0000259" key="6">
    <source>
        <dbReference type="PROSITE" id="PS51736"/>
    </source>
</evidence>
<evidence type="ECO:0000259" key="5">
    <source>
        <dbReference type="PROSITE" id="PS50937"/>
    </source>
</evidence>
<evidence type="ECO:0000256" key="2">
    <source>
        <dbReference type="ARBA" id="ARBA00023125"/>
    </source>
</evidence>
<keyword evidence="3" id="KW-0233">DNA recombination</keyword>
<dbReference type="GO" id="GO:0000150">
    <property type="term" value="F:DNA strand exchange activity"/>
    <property type="evidence" value="ECO:0007669"/>
    <property type="project" value="InterPro"/>
</dbReference>
<evidence type="ECO:0000256" key="1">
    <source>
        <dbReference type="ARBA" id="ARBA00022908"/>
    </source>
</evidence>
<dbReference type="InterPro" id="IPR036162">
    <property type="entry name" value="Resolvase-like_N_sf"/>
</dbReference>
<dbReference type="GO" id="GO:0015074">
    <property type="term" value="P:DNA integration"/>
    <property type="evidence" value="ECO:0007669"/>
    <property type="project" value="UniProtKB-KW"/>
</dbReference>
<name>A0A4R2JF01_9THEO</name>
<dbReference type="Gene3D" id="3.40.50.1390">
    <property type="entry name" value="Resolvase, N-terminal catalytic domain"/>
    <property type="match status" value="1"/>
</dbReference>
<comment type="caution">
    <text evidence="7">The sequence shown here is derived from an EMBL/GenBank/DDBJ whole genome shotgun (WGS) entry which is preliminary data.</text>
</comment>
<dbReference type="PROSITE" id="PS00397">
    <property type="entry name" value="RECOMBINASES_1"/>
    <property type="match status" value="1"/>
</dbReference>
<dbReference type="Gene3D" id="1.10.1660.10">
    <property type="match status" value="1"/>
</dbReference>
<protein>
    <submittedName>
        <fullName evidence="7">Resolvase-like protein</fullName>
    </submittedName>
</protein>
<dbReference type="SUPFAM" id="SSF46955">
    <property type="entry name" value="Putative DNA-binding domain"/>
    <property type="match status" value="1"/>
</dbReference>
<dbReference type="Pfam" id="PF00239">
    <property type="entry name" value="Resolvase"/>
    <property type="match status" value="1"/>
</dbReference>
<dbReference type="GO" id="GO:0006355">
    <property type="term" value="P:regulation of DNA-templated transcription"/>
    <property type="evidence" value="ECO:0007669"/>
    <property type="project" value="InterPro"/>
</dbReference>
<dbReference type="PANTHER" id="PTHR36172">
    <property type="match status" value="1"/>
</dbReference>
<dbReference type="InterPro" id="IPR000551">
    <property type="entry name" value="MerR-type_HTH_dom"/>
</dbReference>
<sequence length="108" mass="12822">MLLTIKKVKELYDISRITLINWEKEGLITPIRTPKGRRRYKKEDIEKLLGMLEVKPKPKVILYARVSTKKQEEYLENQIRRLEEYANSQGWQYEVISEIASGVNEIKN</sequence>
<evidence type="ECO:0000256" key="3">
    <source>
        <dbReference type="ARBA" id="ARBA00023172"/>
    </source>
</evidence>
<feature type="active site" description="O-(5'-phospho-DNA)-serine intermediate" evidence="4">
    <location>
        <position position="67"/>
    </location>
</feature>
<evidence type="ECO:0000256" key="4">
    <source>
        <dbReference type="PROSITE-ProRule" id="PRU10137"/>
    </source>
</evidence>
<dbReference type="PROSITE" id="PS50937">
    <property type="entry name" value="HTH_MERR_2"/>
    <property type="match status" value="1"/>
</dbReference>
<gene>
    <name evidence="7" type="ORF">EV203_1762</name>
</gene>
<feature type="domain" description="Resolvase/invertase-type recombinase catalytic" evidence="6">
    <location>
        <begin position="59"/>
        <end position="108"/>
    </location>
</feature>
<dbReference type="InterPro" id="IPR006119">
    <property type="entry name" value="Resolv_N"/>
</dbReference>
<dbReference type="EMBL" id="SLWU01000076">
    <property type="protein sequence ID" value="TCO52805.1"/>
    <property type="molecule type" value="Genomic_DNA"/>
</dbReference>
<dbReference type="AlphaFoldDB" id="A0A4R2JF01"/>
<proteinExistence type="predicted"/>
<dbReference type="PROSITE" id="PS51736">
    <property type="entry name" value="RECOMBINASES_3"/>
    <property type="match status" value="1"/>
</dbReference>
<organism evidence="7 8">
    <name type="scientific">Caldanaerobacter subterraneus</name>
    <dbReference type="NCBI Taxonomy" id="911092"/>
    <lineage>
        <taxon>Bacteria</taxon>
        <taxon>Bacillati</taxon>
        <taxon>Bacillota</taxon>
        <taxon>Clostridia</taxon>
        <taxon>Thermoanaerobacterales</taxon>
        <taxon>Thermoanaerobacteraceae</taxon>
        <taxon>Caldanaerobacter</taxon>
    </lineage>
</organism>
<dbReference type="CDD" id="cd04762">
    <property type="entry name" value="HTH_MerR-trunc"/>
    <property type="match status" value="1"/>
</dbReference>
<dbReference type="Pfam" id="PF00376">
    <property type="entry name" value="MerR"/>
    <property type="match status" value="1"/>
</dbReference>
<accession>A0A4R2JF01</accession>
<dbReference type="Proteomes" id="UP000294886">
    <property type="component" value="Unassembled WGS sequence"/>
</dbReference>
<keyword evidence="1" id="KW-0229">DNA integration</keyword>
<dbReference type="PANTHER" id="PTHR36172:SF1">
    <property type="entry name" value="RESOLVASE-RELATED"/>
    <property type="match status" value="1"/>
</dbReference>
<feature type="domain" description="HTH merR-type" evidence="5">
    <location>
        <begin position="2"/>
        <end position="55"/>
    </location>
</feature>
<keyword evidence="2" id="KW-0238">DNA-binding</keyword>
<dbReference type="InterPro" id="IPR051491">
    <property type="entry name" value="Recombinase/Transposase-rel"/>
</dbReference>
<evidence type="ECO:0000313" key="8">
    <source>
        <dbReference type="Proteomes" id="UP000294886"/>
    </source>
</evidence>
<dbReference type="GO" id="GO:0003677">
    <property type="term" value="F:DNA binding"/>
    <property type="evidence" value="ECO:0007669"/>
    <property type="project" value="UniProtKB-KW"/>
</dbReference>
<reference evidence="7 8" key="1">
    <citation type="submission" date="2019-03" db="EMBL/GenBank/DDBJ databases">
        <title>Genomic Encyclopedia of Type Strains, Phase IV (KMG-IV): sequencing the most valuable type-strain genomes for metagenomic binning, comparative biology and taxonomic classification.</title>
        <authorList>
            <person name="Goeker M."/>
        </authorList>
    </citation>
    <scope>NUCLEOTIDE SEQUENCE [LARGE SCALE GENOMIC DNA]</scope>
    <source>
        <strain evidence="7 8">DSM 13054</strain>
    </source>
</reference>
<dbReference type="InterPro" id="IPR009061">
    <property type="entry name" value="DNA-bd_dom_put_sf"/>
</dbReference>
<dbReference type="InterPro" id="IPR006118">
    <property type="entry name" value="Recombinase_CS"/>
</dbReference>
<evidence type="ECO:0000313" key="7">
    <source>
        <dbReference type="EMBL" id="TCO52805.1"/>
    </source>
</evidence>
<dbReference type="SMART" id="SM00422">
    <property type="entry name" value="HTH_MERR"/>
    <property type="match status" value="1"/>
</dbReference>
<dbReference type="SUPFAM" id="SSF53041">
    <property type="entry name" value="Resolvase-like"/>
    <property type="match status" value="1"/>
</dbReference>